<sequence length="171" mass="18831">MSDWIGPNVYRIAGYADRKSAVTVKDGSKSENAEVVTKANETNQGDHWQFVHVGTGVSKREEFVIINRYTGLYLTYTEGAPQAPLTLTRVSPMQPRCHWNLAPCRNGTGAYRIVAAQNNAMMLVTEGEGLADGTRLQIWKGKPESKGTWWYLELVDGMALQSADIGKAGKP</sequence>
<dbReference type="Pfam" id="PF14200">
    <property type="entry name" value="RicinB_lectin_2"/>
    <property type="match status" value="1"/>
</dbReference>
<dbReference type="SUPFAM" id="SSF50370">
    <property type="entry name" value="Ricin B-like lectins"/>
    <property type="match status" value="1"/>
</dbReference>
<evidence type="ECO:0000313" key="2">
    <source>
        <dbReference type="EMBL" id="RAR07638.1"/>
    </source>
</evidence>
<dbReference type="InterPro" id="IPR000772">
    <property type="entry name" value="Ricin_B_lectin"/>
</dbReference>
<dbReference type="AlphaFoldDB" id="A0A364MZW4"/>
<proteinExistence type="predicted"/>
<feature type="domain" description="Ricin B lectin" evidence="1">
    <location>
        <begin position="47"/>
        <end position="139"/>
    </location>
</feature>
<gene>
    <name evidence="2" type="ORF">DDE83_006378</name>
</gene>
<evidence type="ECO:0000259" key="1">
    <source>
        <dbReference type="Pfam" id="PF14200"/>
    </source>
</evidence>
<protein>
    <submittedName>
        <fullName evidence="2">Agglutinin ssa-like protein</fullName>
    </submittedName>
</protein>
<dbReference type="EMBL" id="QGDH01000097">
    <property type="protein sequence ID" value="RAR07638.1"/>
    <property type="molecule type" value="Genomic_DNA"/>
</dbReference>
<name>A0A364MZW4_STELY</name>
<comment type="caution">
    <text evidence="2">The sequence shown here is derived from an EMBL/GenBank/DDBJ whole genome shotgun (WGS) entry which is preliminary data.</text>
</comment>
<dbReference type="Gene3D" id="2.80.10.50">
    <property type="match status" value="1"/>
</dbReference>
<dbReference type="InterPro" id="IPR035992">
    <property type="entry name" value="Ricin_B-like_lectins"/>
</dbReference>
<evidence type="ECO:0000313" key="3">
    <source>
        <dbReference type="Proteomes" id="UP000249619"/>
    </source>
</evidence>
<organism evidence="2 3">
    <name type="scientific">Stemphylium lycopersici</name>
    <name type="common">Tomato gray leaf spot disease fungus</name>
    <name type="synonym">Thyrospora lycopersici</name>
    <dbReference type="NCBI Taxonomy" id="183478"/>
    <lineage>
        <taxon>Eukaryota</taxon>
        <taxon>Fungi</taxon>
        <taxon>Dikarya</taxon>
        <taxon>Ascomycota</taxon>
        <taxon>Pezizomycotina</taxon>
        <taxon>Dothideomycetes</taxon>
        <taxon>Pleosporomycetidae</taxon>
        <taxon>Pleosporales</taxon>
        <taxon>Pleosporineae</taxon>
        <taxon>Pleosporaceae</taxon>
        <taxon>Stemphylium</taxon>
    </lineage>
</organism>
<keyword evidence="3" id="KW-1185">Reference proteome</keyword>
<dbReference type="Proteomes" id="UP000249619">
    <property type="component" value="Unassembled WGS sequence"/>
</dbReference>
<accession>A0A364MZW4</accession>
<reference evidence="3" key="1">
    <citation type="submission" date="2018-05" db="EMBL/GenBank/DDBJ databases">
        <title>Draft genome sequence of Stemphylium lycopersici strain CIDEFI 213.</title>
        <authorList>
            <person name="Medina R."/>
            <person name="Franco M.E.E."/>
            <person name="Lucentini C.G."/>
            <person name="Saparrat M.C.N."/>
            <person name="Balatti P.A."/>
        </authorList>
    </citation>
    <scope>NUCLEOTIDE SEQUENCE [LARGE SCALE GENOMIC DNA]</scope>
    <source>
        <strain evidence="3">CIDEFI 213</strain>
    </source>
</reference>